<dbReference type="GO" id="GO:0017004">
    <property type="term" value="P:cytochrome complex assembly"/>
    <property type="evidence" value="ECO:0007669"/>
    <property type="project" value="UniProtKB-KW"/>
</dbReference>
<feature type="transmembrane region" description="Helical" evidence="10">
    <location>
        <begin position="96"/>
        <end position="114"/>
    </location>
</feature>
<evidence type="ECO:0000313" key="13">
    <source>
        <dbReference type="EMBL" id="QMR43106.1"/>
    </source>
</evidence>
<dbReference type="PRINTS" id="PR01410">
    <property type="entry name" value="CCBIOGENESIS"/>
</dbReference>
<feature type="transmembrane region" description="Helical" evidence="10">
    <location>
        <begin position="208"/>
        <end position="230"/>
    </location>
</feature>
<dbReference type="PRINTS" id="PR01411">
    <property type="entry name" value="CCMFBIOGNSIS"/>
</dbReference>
<evidence type="ECO:0000259" key="11">
    <source>
        <dbReference type="Pfam" id="PF01578"/>
    </source>
</evidence>
<keyword evidence="13" id="KW-0614">Plasmid</keyword>
<evidence type="ECO:0000256" key="6">
    <source>
        <dbReference type="ARBA" id="ARBA00022748"/>
    </source>
</evidence>
<keyword evidence="3" id="KW-1003">Cell membrane</keyword>
<evidence type="ECO:0000256" key="1">
    <source>
        <dbReference type="ARBA" id="ARBA00004429"/>
    </source>
</evidence>
<dbReference type="InterPro" id="IPR003568">
    <property type="entry name" value="Cyt_c_biogenesis_CcmF"/>
</dbReference>
<keyword evidence="7 10" id="KW-1133">Transmembrane helix</keyword>
<dbReference type="InterPro" id="IPR003567">
    <property type="entry name" value="Cyt_c_biogenesis"/>
</dbReference>
<dbReference type="Pfam" id="PF01578">
    <property type="entry name" value="Cytochrom_C_asm"/>
    <property type="match status" value="1"/>
</dbReference>
<feature type="transmembrane region" description="Helical" evidence="10">
    <location>
        <begin position="612"/>
        <end position="629"/>
    </location>
</feature>
<dbReference type="GO" id="GO:0016829">
    <property type="term" value="F:lyase activity"/>
    <property type="evidence" value="ECO:0007669"/>
    <property type="project" value="UniProtKB-KW"/>
</dbReference>
<evidence type="ECO:0000256" key="10">
    <source>
        <dbReference type="SAM" id="Phobius"/>
    </source>
</evidence>
<geneLocation type="plasmid" evidence="14">
    <name>prhbstw-00938_2</name>
</geneLocation>
<feature type="transmembrane region" description="Helical" evidence="10">
    <location>
        <begin position="314"/>
        <end position="332"/>
    </location>
</feature>
<feature type="transmembrane region" description="Helical" evidence="10">
    <location>
        <begin position="126"/>
        <end position="148"/>
    </location>
</feature>
<keyword evidence="6" id="KW-0201">Cytochrome c-type biogenesis</keyword>
<feature type="transmembrane region" description="Helical" evidence="10">
    <location>
        <begin position="353"/>
        <end position="375"/>
    </location>
</feature>
<dbReference type="GO" id="GO:0015232">
    <property type="term" value="F:heme transmembrane transporter activity"/>
    <property type="evidence" value="ECO:0007669"/>
    <property type="project" value="InterPro"/>
</dbReference>
<evidence type="ECO:0000256" key="4">
    <source>
        <dbReference type="ARBA" id="ARBA00022519"/>
    </source>
</evidence>
<feature type="transmembrane region" description="Helical" evidence="10">
    <location>
        <begin position="390"/>
        <end position="411"/>
    </location>
</feature>
<keyword evidence="4" id="KW-0997">Cell inner membrane</keyword>
<reference evidence="14" key="1">
    <citation type="submission" date="2020-06" db="EMBL/GenBank/DDBJ databases">
        <title>REHAB project genomes.</title>
        <authorList>
            <person name="Shaw L.P."/>
        </authorList>
    </citation>
    <scope>NUCLEOTIDE SEQUENCE [LARGE SCALE GENOMIC DNA]</scope>
    <source>
        <strain evidence="14">RHBSTW-00938</strain>
        <plasmid evidence="14">prhbstw-00938_2</plasmid>
    </source>
</reference>
<evidence type="ECO:0000259" key="12">
    <source>
        <dbReference type="Pfam" id="PF16327"/>
    </source>
</evidence>
<feature type="domain" description="Cytochrome c-type biogenesis protein CcmF C-terminal" evidence="12">
    <location>
        <begin position="316"/>
        <end position="630"/>
    </location>
</feature>
<dbReference type="NCBIfam" id="NF007691">
    <property type="entry name" value="PRK10369.1"/>
    <property type="match status" value="1"/>
</dbReference>
<evidence type="ECO:0000256" key="5">
    <source>
        <dbReference type="ARBA" id="ARBA00022692"/>
    </source>
</evidence>
<evidence type="ECO:0000313" key="14">
    <source>
        <dbReference type="Proteomes" id="UP000514462"/>
    </source>
</evidence>
<dbReference type="InterPro" id="IPR002541">
    <property type="entry name" value="Cyt_c_assembly"/>
</dbReference>
<sequence length="643" mass="71644">MMPEIGNYLICLTAAIAILMGILPFVGRYHRMQESVRLQRILAVLLLLCIVSSFGILIYALINNDFTVSYVAQNSNLSLPLRYKIAAAWGAHEGSLLLWNVLLGGWTGAVALFSTRLSSAQTSRMLAVLGMINAGFLLFIILTSNPFLRTLPNFPVDGKELNPLLQDPGLIFHPPLLYMGYVGFAVPFAFAIASLLQEQQEAVWVRWIRPWVQAAWGFLTLGIVLGSVWAYYELGWGGWWFWDPVENASLMPWLAGTALLHSLSVTEQRRAFQLWTIFLSIAVFTLSLLGTFLVRSGILISVHTFASDPKRGMAILLFITIVAGSSLTLFALRGARLKGNSRFSLWSRETLLAGNNLLLTTALTVVILGTLLPLIHKLLGLGTISVGAPFFNLMFTVLVIPLGILLGAGPLVRWGRDTGQQNIPLFIVCFLFSLTGAILLPWLWQGKVSVLSIVGISISLWIFLLTIAALGRVICLQGRITPAMLGMYIGHAGVAVVIMGITFSQNYSVERNVRLEPGHKVVINGFEFILRDERSLSGPNYDAERVRIDVMRNNNLLDILNPQKRLYHNSRMVMTEAAIKQTFTYDLYAALGEKQSDGSWTLRLYYKPMQHWIWWGGIIMALAVLICMLDPRYRRAVVEKDDN</sequence>
<organism evidence="13 14">
    <name type="scientific">Klebsiella aerogenes</name>
    <name type="common">Enterobacter aerogenes</name>
    <dbReference type="NCBI Taxonomy" id="548"/>
    <lineage>
        <taxon>Bacteria</taxon>
        <taxon>Pseudomonadati</taxon>
        <taxon>Pseudomonadota</taxon>
        <taxon>Gammaproteobacteria</taxon>
        <taxon>Enterobacterales</taxon>
        <taxon>Enterobacteriaceae</taxon>
        <taxon>Klebsiella/Raoultella group</taxon>
        <taxon>Klebsiella</taxon>
    </lineage>
</organism>
<feature type="transmembrane region" description="Helical" evidence="10">
    <location>
        <begin position="423"/>
        <end position="444"/>
    </location>
</feature>
<name>A0AAP9R1W6_KLEAE</name>
<dbReference type="Proteomes" id="UP000514462">
    <property type="component" value="Plasmid pRHBSTW-00938_2"/>
</dbReference>
<feature type="transmembrane region" description="Helical" evidence="10">
    <location>
        <begin position="6"/>
        <end position="29"/>
    </location>
</feature>
<keyword evidence="8 10" id="KW-0472">Membrane</keyword>
<dbReference type="Pfam" id="PF16327">
    <property type="entry name" value="CcmF_C"/>
    <property type="match status" value="1"/>
</dbReference>
<feature type="transmembrane region" description="Helical" evidence="10">
    <location>
        <begin position="450"/>
        <end position="471"/>
    </location>
</feature>
<comment type="similarity">
    <text evidence="2">Belongs to the CcmF/CycK/Ccl1/NrfE/CcsA family.</text>
</comment>
<comment type="function">
    <text evidence="9">Required for the biogenesis of c-type cytochromes. Possible subunit of a heme lyase.</text>
</comment>
<evidence type="ECO:0000256" key="2">
    <source>
        <dbReference type="ARBA" id="ARBA00009186"/>
    </source>
</evidence>
<feature type="transmembrane region" description="Helical" evidence="10">
    <location>
        <begin position="274"/>
        <end position="294"/>
    </location>
</feature>
<dbReference type="AlphaFoldDB" id="A0AAP9R1W6"/>
<protein>
    <submittedName>
        <fullName evidence="13">Heme lyase CcmF/NrfE family subunit</fullName>
    </submittedName>
</protein>
<evidence type="ECO:0000256" key="8">
    <source>
        <dbReference type="ARBA" id="ARBA00023136"/>
    </source>
</evidence>
<comment type="subcellular location">
    <subcellularLocation>
        <location evidence="1">Cell inner membrane</location>
        <topology evidence="1">Multi-pass membrane protein</topology>
    </subcellularLocation>
</comment>
<dbReference type="PANTHER" id="PTHR43653:SF1">
    <property type="entry name" value="CYTOCHROME C-TYPE BIOGENESIS PROTEIN CCMF"/>
    <property type="match status" value="1"/>
</dbReference>
<feature type="domain" description="Cytochrome c assembly protein" evidence="11">
    <location>
        <begin position="89"/>
        <end position="296"/>
    </location>
</feature>
<keyword evidence="13" id="KW-0456">Lyase</keyword>
<dbReference type="GO" id="GO:0020037">
    <property type="term" value="F:heme binding"/>
    <property type="evidence" value="ECO:0007669"/>
    <property type="project" value="InterPro"/>
</dbReference>
<keyword evidence="5 10" id="KW-0812">Transmembrane</keyword>
<evidence type="ECO:0000256" key="9">
    <source>
        <dbReference type="ARBA" id="ARBA00037230"/>
    </source>
</evidence>
<dbReference type="PANTHER" id="PTHR43653">
    <property type="entry name" value="CYTOCHROME C ASSEMBLY PROTEIN-RELATED"/>
    <property type="match status" value="1"/>
</dbReference>
<dbReference type="NCBIfam" id="TIGR00353">
    <property type="entry name" value="nrfE"/>
    <property type="match status" value="1"/>
</dbReference>
<dbReference type="InterPro" id="IPR032523">
    <property type="entry name" value="CcmF_C"/>
</dbReference>
<feature type="transmembrane region" description="Helical" evidence="10">
    <location>
        <begin position="176"/>
        <end position="196"/>
    </location>
</feature>
<proteinExistence type="inferred from homology"/>
<evidence type="ECO:0000256" key="7">
    <source>
        <dbReference type="ARBA" id="ARBA00022989"/>
    </source>
</evidence>
<accession>A0AAP9R1W6</accession>
<dbReference type="EMBL" id="CP055905">
    <property type="protein sequence ID" value="QMR43106.1"/>
    <property type="molecule type" value="Genomic_DNA"/>
</dbReference>
<feature type="transmembrane region" description="Helical" evidence="10">
    <location>
        <begin position="250"/>
        <end position="267"/>
    </location>
</feature>
<gene>
    <name evidence="13" type="ORF">HV331_26915</name>
</gene>
<feature type="transmembrane region" description="Helical" evidence="10">
    <location>
        <begin position="483"/>
        <end position="503"/>
    </location>
</feature>
<evidence type="ECO:0000256" key="3">
    <source>
        <dbReference type="ARBA" id="ARBA00022475"/>
    </source>
</evidence>
<feature type="transmembrane region" description="Helical" evidence="10">
    <location>
        <begin position="41"/>
        <end position="62"/>
    </location>
</feature>
<dbReference type="GO" id="GO:0005886">
    <property type="term" value="C:plasma membrane"/>
    <property type="evidence" value="ECO:0007669"/>
    <property type="project" value="UniProtKB-SubCell"/>
</dbReference>
<dbReference type="RefSeq" id="WP_182015485.1">
    <property type="nucleotide sequence ID" value="NZ_CP055905.1"/>
</dbReference>